<reference evidence="2" key="1">
    <citation type="journal article" date="2019" name="Int. J. Syst. Evol. Microbiol.">
        <title>The Global Catalogue of Microorganisms (GCM) 10K type strain sequencing project: providing services to taxonomists for standard genome sequencing and annotation.</title>
        <authorList>
            <consortium name="The Broad Institute Genomics Platform"/>
            <consortium name="The Broad Institute Genome Sequencing Center for Infectious Disease"/>
            <person name="Wu L."/>
            <person name="Ma J."/>
        </authorList>
    </citation>
    <scope>NUCLEOTIDE SEQUENCE [LARGE SCALE GENOMIC DNA]</scope>
    <source>
        <strain evidence="2">CCUG 56607</strain>
    </source>
</reference>
<gene>
    <name evidence="1" type="ORF">ACFQ2J_16595</name>
</gene>
<evidence type="ECO:0008006" key="3">
    <source>
        <dbReference type="Google" id="ProtNLM"/>
    </source>
</evidence>
<protein>
    <recommendedName>
        <fullName evidence="3">Calx-beta domain-containing protein</fullName>
    </recommendedName>
</protein>
<name>A0ABW3L6S1_9BACI</name>
<keyword evidence="2" id="KW-1185">Reference proteome</keyword>
<dbReference type="Proteomes" id="UP001596990">
    <property type="component" value="Unassembled WGS sequence"/>
</dbReference>
<dbReference type="RefSeq" id="WP_386063143.1">
    <property type="nucleotide sequence ID" value="NZ_JBHTKL010000006.1"/>
</dbReference>
<sequence>MACGNCPDLNPDICVNGIYGITFLNEEIVDGTTRITYEVCSCTAMAQPDISNIQFEICPVGDFPSLDAEATLEANSEIIFEVDRTTVGDTEYIKLDFVADIFEEQECYNVVLVYDGEFEVGEGMIDLLVKAGSGPELPGIVPGLSECETGECPTDCDNTEDFECTIEVPCDDFVLDEETALAAICTDTLVCTDSSCVSFIEVCGEVCEIMVPLRIITGNLSILTSVEFTRCEGDQEQRVALGCDVTIPVEFICPTCPNGEPPLCPEELDVCSLITISDVTATQNDDGTVTISGSVSANCNGVSSNCG</sequence>
<evidence type="ECO:0000313" key="2">
    <source>
        <dbReference type="Proteomes" id="UP001596990"/>
    </source>
</evidence>
<evidence type="ECO:0000313" key="1">
    <source>
        <dbReference type="EMBL" id="MFD1020808.1"/>
    </source>
</evidence>
<comment type="caution">
    <text evidence="1">The sequence shown here is derived from an EMBL/GenBank/DDBJ whole genome shotgun (WGS) entry which is preliminary data.</text>
</comment>
<proteinExistence type="predicted"/>
<organism evidence="1 2">
    <name type="scientific">Thalassobacillus hwangdonensis</name>
    <dbReference type="NCBI Taxonomy" id="546108"/>
    <lineage>
        <taxon>Bacteria</taxon>
        <taxon>Bacillati</taxon>
        <taxon>Bacillota</taxon>
        <taxon>Bacilli</taxon>
        <taxon>Bacillales</taxon>
        <taxon>Bacillaceae</taxon>
        <taxon>Thalassobacillus</taxon>
    </lineage>
</organism>
<dbReference type="EMBL" id="JBHTKL010000006">
    <property type="protein sequence ID" value="MFD1020808.1"/>
    <property type="molecule type" value="Genomic_DNA"/>
</dbReference>
<accession>A0ABW3L6S1</accession>